<proteinExistence type="predicted"/>
<keyword evidence="4" id="KW-1185">Reference proteome</keyword>
<evidence type="ECO:0000259" key="2">
    <source>
        <dbReference type="Pfam" id="PF20236"/>
    </source>
</evidence>
<gene>
    <name evidence="3" type="ORF">B0H15DRAFT_945281</name>
</gene>
<dbReference type="InterPro" id="IPR046528">
    <property type="entry name" value="DUF6593"/>
</dbReference>
<name>A0AAD6UHH3_9AGAR</name>
<accession>A0AAD6UHH3</accession>
<sequence>MSGQYPYNAQAPQGPPQQNPSWPPHGAPQGSYGAPQTYGQYPPPALPGHQAPAYGSQPPNYPPSDAKYAQEKPSHQPPQAQQSALNDPRFISFTFSGTTKTIRDSRVTDPWGRTVLTITSTKKESTLQNMSGQVLAAVEWKHSLPRIHYRGALVKSKELFPLDRKQMIRSMTHEGHTYGWRGLGDAVGLYPASSPDKCIAHWHDENDIVVLKASPEVFETGMLDICLLAVFMMACGVELEDGGGGGPNIPLITAISALITAA</sequence>
<comment type="caution">
    <text evidence="3">The sequence shown here is derived from an EMBL/GenBank/DDBJ whole genome shotgun (WGS) entry which is preliminary data.</text>
</comment>
<dbReference type="Proteomes" id="UP001222325">
    <property type="component" value="Unassembled WGS sequence"/>
</dbReference>
<evidence type="ECO:0000313" key="4">
    <source>
        <dbReference type="Proteomes" id="UP001222325"/>
    </source>
</evidence>
<dbReference type="Pfam" id="PF20236">
    <property type="entry name" value="DUF6593"/>
    <property type="match status" value="1"/>
</dbReference>
<feature type="region of interest" description="Disordered" evidence="1">
    <location>
        <begin position="1"/>
        <end position="87"/>
    </location>
</feature>
<protein>
    <recommendedName>
        <fullName evidence="2">DUF6593 domain-containing protein</fullName>
    </recommendedName>
</protein>
<dbReference type="AlphaFoldDB" id="A0AAD6UHH3"/>
<feature type="domain" description="DUF6593" evidence="2">
    <location>
        <begin position="108"/>
        <end position="229"/>
    </location>
</feature>
<evidence type="ECO:0000256" key="1">
    <source>
        <dbReference type="SAM" id="MobiDB-lite"/>
    </source>
</evidence>
<evidence type="ECO:0000313" key="3">
    <source>
        <dbReference type="EMBL" id="KAJ7098771.1"/>
    </source>
</evidence>
<dbReference type="EMBL" id="JARJCN010000008">
    <property type="protein sequence ID" value="KAJ7098771.1"/>
    <property type="molecule type" value="Genomic_DNA"/>
</dbReference>
<feature type="compositionally biased region" description="Low complexity" evidence="1">
    <location>
        <begin position="1"/>
        <end position="12"/>
    </location>
</feature>
<organism evidence="3 4">
    <name type="scientific">Mycena belliarum</name>
    <dbReference type="NCBI Taxonomy" id="1033014"/>
    <lineage>
        <taxon>Eukaryota</taxon>
        <taxon>Fungi</taxon>
        <taxon>Dikarya</taxon>
        <taxon>Basidiomycota</taxon>
        <taxon>Agaricomycotina</taxon>
        <taxon>Agaricomycetes</taxon>
        <taxon>Agaricomycetidae</taxon>
        <taxon>Agaricales</taxon>
        <taxon>Marasmiineae</taxon>
        <taxon>Mycenaceae</taxon>
        <taxon>Mycena</taxon>
    </lineage>
</organism>
<reference evidence="3" key="1">
    <citation type="submission" date="2023-03" db="EMBL/GenBank/DDBJ databases">
        <title>Massive genome expansion in bonnet fungi (Mycena s.s.) driven by repeated elements and novel gene families across ecological guilds.</title>
        <authorList>
            <consortium name="Lawrence Berkeley National Laboratory"/>
            <person name="Harder C.B."/>
            <person name="Miyauchi S."/>
            <person name="Viragh M."/>
            <person name="Kuo A."/>
            <person name="Thoen E."/>
            <person name="Andreopoulos B."/>
            <person name="Lu D."/>
            <person name="Skrede I."/>
            <person name="Drula E."/>
            <person name="Henrissat B."/>
            <person name="Morin E."/>
            <person name="Kohler A."/>
            <person name="Barry K."/>
            <person name="LaButti K."/>
            <person name="Morin E."/>
            <person name="Salamov A."/>
            <person name="Lipzen A."/>
            <person name="Mereny Z."/>
            <person name="Hegedus B."/>
            <person name="Baldrian P."/>
            <person name="Stursova M."/>
            <person name="Weitz H."/>
            <person name="Taylor A."/>
            <person name="Grigoriev I.V."/>
            <person name="Nagy L.G."/>
            <person name="Martin F."/>
            <person name="Kauserud H."/>
        </authorList>
    </citation>
    <scope>NUCLEOTIDE SEQUENCE</scope>
    <source>
        <strain evidence="3">CBHHK173m</strain>
    </source>
</reference>
<feature type="compositionally biased region" description="Pro residues" evidence="1">
    <location>
        <begin position="13"/>
        <end position="26"/>
    </location>
</feature>